<protein>
    <submittedName>
        <fullName evidence="2">Uncharacterized protein</fullName>
    </submittedName>
</protein>
<evidence type="ECO:0000313" key="3">
    <source>
        <dbReference type="Proteomes" id="UP000027586"/>
    </source>
</evidence>
<feature type="region of interest" description="Disordered" evidence="1">
    <location>
        <begin position="92"/>
        <end position="122"/>
    </location>
</feature>
<reference evidence="2" key="1">
    <citation type="submission" date="2013-08" db="EMBL/GenBank/DDBJ databases">
        <title>Gene expansion shapes genome architecture in the human pathogen Lichtheimia corymbifera: an evolutionary genomics analysis in the ancient terrestrial Mucorales (Mucoromycotina).</title>
        <authorList>
            <person name="Schwartze V.U."/>
            <person name="Winter S."/>
            <person name="Shelest E."/>
            <person name="Marcet-Houben M."/>
            <person name="Horn F."/>
            <person name="Wehner S."/>
            <person name="Hoffmann K."/>
            <person name="Riege K."/>
            <person name="Sammeth M."/>
            <person name="Nowrousian M."/>
            <person name="Valiante V."/>
            <person name="Linde J."/>
            <person name="Jacobsen I.D."/>
            <person name="Marz M."/>
            <person name="Brakhage A.A."/>
            <person name="Gabaldon T."/>
            <person name="Bocker S."/>
            <person name="Voigt K."/>
        </authorList>
    </citation>
    <scope>NUCLEOTIDE SEQUENCE [LARGE SCALE GENOMIC DNA]</scope>
    <source>
        <strain evidence="2">FSU 9682</strain>
    </source>
</reference>
<proteinExistence type="predicted"/>
<gene>
    <name evidence="2" type="ORF">LCOR_05872.1</name>
</gene>
<name>A0A068RYG2_9FUNG</name>
<keyword evidence="3" id="KW-1185">Reference proteome</keyword>
<dbReference type="Proteomes" id="UP000027586">
    <property type="component" value="Unassembled WGS sequence"/>
</dbReference>
<dbReference type="AlphaFoldDB" id="A0A068RYG2"/>
<evidence type="ECO:0000256" key="1">
    <source>
        <dbReference type="SAM" id="MobiDB-lite"/>
    </source>
</evidence>
<evidence type="ECO:0000313" key="2">
    <source>
        <dbReference type="EMBL" id="CDH54647.1"/>
    </source>
</evidence>
<dbReference type="VEuPathDB" id="FungiDB:LCOR_05872.1"/>
<accession>A0A068RYG2</accession>
<organism evidence="2 3">
    <name type="scientific">Lichtheimia corymbifera JMRC:FSU:9682</name>
    <dbReference type="NCBI Taxonomy" id="1263082"/>
    <lineage>
        <taxon>Eukaryota</taxon>
        <taxon>Fungi</taxon>
        <taxon>Fungi incertae sedis</taxon>
        <taxon>Mucoromycota</taxon>
        <taxon>Mucoromycotina</taxon>
        <taxon>Mucoromycetes</taxon>
        <taxon>Mucorales</taxon>
        <taxon>Lichtheimiaceae</taxon>
        <taxon>Lichtheimia</taxon>
    </lineage>
</organism>
<comment type="caution">
    <text evidence="2">The sequence shown here is derived from an EMBL/GenBank/DDBJ whole genome shotgun (WGS) entry which is preliminary data.</text>
</comment>
<sequence>MTSDIICRHSEIYQYVPIRTSTVTSNDDGIKTMKFILVNNGRVIITRTTAPALSRKENILSTVLMDRAHHLAVAFEEKQRYQLPAWKMDQQTESSKHFDEALGEDTANQGSLDPSTHHAARL</sequence>
<dbReference type="EMBL" id="CBTN010000024">
    <property type="protein sequence ID" value="CDH54647.1"/>
    <property type="molecule type" value="Genomic_DNA"/>
</dbReference>